<comment type="similarity">
    <text evidence="9">Belongs to the G-protein coupled receptor 1 family.</text>
</comment>
<evidence type="ECO:0000256" key="1">
    <source>
        <dbReference type="ARBA" id="ARBA00004651"/>
    </source>
</evidence>
<evidence type="ECO:0000256" key="4">
    <source>
        <dbReference type="ARBA" id="ARBA00022989"/>
    </source>
</evidence>
<dbReference type="GO" id="GO:0043410">
    <property type="term" value="P:positive regulation of MAPK cascade"/>
    <property type="evidence" value="ECO:0007669"/>
    <property type="project" value="TreeGrafter"/>
</dbReference>
<dbReference type="Pfam" id="PF00001">
    <property type="entry name" value="7tm_1"/>
    <property type="match status" value="1"/>
</dbReference>
<feature type="transmembrane region" description="Helical" evidence="11">
    <location>
        <begin position="85"/>
        <end position="108"/>
    </location>
</feature>
<dbReference type="CDD" id="cd15066">
    <property type="entry name" value="7tmA_DmOct-betaAR-like"/>
    <property type="match status" value="1"/>
</dbReference>
<organism evidence="13">
    <name type="scientific">Platynereis dumerilii</name>
    <name type="common">Dumeril's clam worm</name>
    <dbReference type="NCBI Taxonomy" id="6359"/>
    <lineage>
        <taxon>Eukaryota</taxon>
        <taxon>Metazoa</taxon>
        <taxon>Spiralia</taxon>
        <taxon>Lophotrochozoa</taxon>
        <taxon>Annelida</taxon>
        <taxon>Polychaeta</taxon>
        <taxon>Errantia</taxon>
        <taxon>Phyllodocida</taxon>
        <taxon>Nereididae</taxon>
        <taxon>Platynereis</taxon>
    </lineage>
</organism>
<dbReference type="SUPFAM" id="SSF81321">
    <property type="entry name" value="Family A G protein-coupled receptor-like"/>
    <property type="match status" value="1"/>
</dbReference>
<keyword evidence="4 11" id="KW-1133">Transmembrane helix</keyword>
<dbReference type="GO" id="GO:0071880">
    <property type="term" value="P:adenylate cyclase-activating adrenergic receptor signaling pathway"/>
    <property type="evidence" value="ECO:0007669"/>
    <property type="project" value="TreeGrafter"/>
</dbReference>
<dbReference type="GO" id="GO:0005886">
    <property type="term" value="C:plasma membrane"/>
    <property type="evidence" value="ECO:0007669"/>
    <property type="project" value="UniProtKB-SubCell"/>
</dbReference>
<proteinExistence type="evidence at transcript level"/>
<dbReference type="PROSITE" id="PS50262">
    <property type="entry name" value="G_PROTEIN_RECEP_F1_2"/>
    <property type="match status" value="1"/>
</dbReference>
<feature type="transmembrane region" description="Helical" evidence="11">
    <location>
        <begin position="168"/>
        <end position="188"/>
    </location>
</feature>
<dbReference type="PANTHER" id="PTHR24248:SF66">
    <property type="entry name" value="OCTOPAMINE RECEPTOR BETA-3R"/>
    <property type="match status" value="1"/>
</dbReference>
<keyword evidence="7 9" id="KW-0675">Receptor</keyword>
<feature type="transmembrane region" description="Helical" evidence="11">
    <location>
        <begin position="216"/>
        <end position="238"/>
    </location>
</feature>
<dbReference type="InterPro" id="IPR000276">
    <property type="entry name" value="GPCR_Rhodpsn"/>
</dbReference>
<dbReference type="EMBL" id="KU886229">
    <property type="protein sequence ID" value="APC23841.1"/>
    <property type="molecule type" value="mRNA"/>
</dbReference>
<feature type="region of interest" description="Disordered" evidence="10">
    <location>
        <begin position="258"/>
        <end position="282"/>
    </location>
</feature>
<dbReference type="PANTHER" id="PTHR24248">
    <property type="entry name" value="ADRENERGIC RECEPTOR-RELATED G-PROTEIN COUPLED RECEPTOR"/>
    <property type="match status" value="1"/>
</dbReference>
<evidence type="ECO:0000259" key="12">
    <source>
        <dbReference type="PROSITE" id="PS50262"/>
    </source>
</evidence>
<evidence type="ECO:0000313" key="13">
    <source>
        <dbReference type="EMBL" id="APC23841.1"/>
    </source>
</evidence>
<evidence type="ECO:0000256" key="2">
    <source>
        <dbReference type="ARBA" id="ARBA00022475"/>
    </source>
</evidence>
<dbReference type="PRINTS" id="PR00237">
    <property type="entry name" value="GPCRRHODOPSN"/>
</dbReference>
<name>A0A1J0F5W9_PLADU</name>
<feature type="transmembrane region" description="Helical" evidence="11">
    <location>
        <begin position="56"/>
        <end position="78"/>
    </location>
</feature>
<dbReference type="SMART" id="SM01381">
    <property type="entry name" value="7TM_GPCR_Srsx"/>
    <property type="match status" value="1"/>
</dbReference>
<dbReference type="AlphaFoldDB" id="A0A1J0F5W9"/>
<accession>A0A1J0F5W9</accession>
<evidence type="ECO:0000256" key="6">
    <source>
        <dbReference type="ARBA" id="ARBA00023136"/>
    </source>
</evidence>
<evidence type="ECO:0000256" key="7">
    <source>
        <dbReference type="ARBA" id="ARBA00023170"/>
    </source>
</evidence>
<evidence type="ECO:0000256" key="11">
    <source>
        <dbReference type="SAM" id="Phobius"/>
    </source>
</evidence>
<feature type="compositionally biased region" description="Polar residues" evidence="10">
    <location>
        <begin position="258"/>
        <end position="281"/>
    </location>
</feature>
<feature type="transmembrane region" description="Helical" evidence="11">
    <location>
        <begin position="128"/>
        <end position="148"/>
    </location>
</feature>
<keyword evidence="2" id="KW-1003">Cell membrane</keyword>
<feature type="transmembrane region" description="Helical" evidence="11">
    <location>
        <begin position="329"/>
        <end position="352"/>
    </location>
</feature>
<protein>
    <submittedName>
        <fullName evidence="13">Octopamine receptor 2</fullName>
    </submittedName>
</protein>
<evidence type="ECO:0000256" key="5">
    <source>
        <dbReference type="ARBA" id="ARBA00023040"/>
    </source>
</evidence>
<feature type="domain" description="G-protein coupled receptors family 1 profile" evidence="12">
    <location>
        <begin position="69"/>
        <end position="349"/>
    </location>
</feature>
<evidence type="ECO:0000256" key="3">
    <source>
        <dbReference type="ARBA" id="ARBA00022692"/>
    </source>
</evidence>
<dbReference type="PRINTS" id="PR01102">
    <property type="entry name" value="5HT6RECEPTR"/>
</dbReference>
<comment type="subcellular location">
    <subcellularLocation>
        <location evidence="1">Cell membrane</location>
        <topology evidence="1">Multi-pass membrane protein</topology>
    </subcellularLocation>
</comment>
<evidence type="ECO:0000256" key="10">
    <source>
        <dbReference type="SAM" id="MobiDB-lite"/>
    </source>
</evidence>
<keyword evidence="5 9" id="KW-0297">G-protein coupled receptor</keyword>
<dbReference type="InterPro" id="IPR017452">
    <property type="entry name" value="GPCR_Rhodpsn_7TM"/>
</dbReference>
<feature type="transmembrane region" description="Helical" evidence="11">
    <location>
        <begin position="295"/>
        <end position="317"/>
    </location>
</feature>
<reference evidence="13" key="1">
    <citation type="journal article" date="2016" name="BMC Biol.">
        <title>Ancient coexistence of norepinephrine, tyramine, and octopamine signaling in bilaterians.</title>
        <authorList>
            <person name="Bauknecht P."/>
            <person name="Jekely G."/>
        </authorList>
    </citation>
    <scope>NUCLEOTIDE SEQUENCE</scope>
</reference>
<dbReference type="PROSITE" id="PS00237">
    <property type="entry name" value="G_PROTEIN_RECEP_F1_1"/>
    <property type="match status" value="1"/>
</dbReference>
<keyword evidence="3 9" id="KW-0812">Transmembrane</keyword>
<evidence type="ECO:0000256" key="9">
    <source>
        <dbReference type="RuleBase" id="RU000688"/>
    </source>
</evidence>
<evidence type="ECO:0000256" key="8">
    <source>
        <dbReference type="ARBA" id="ARBA00023224"/>
    </source>
</evidence>
<dbReference type="Gene3D" id="1.20.1070.10">
    <property type="entry name" value="Rhodopsin 7-helix transmembrane proteins"/>
    <property type="match status" value="1"/>
</dbReference>
<dbReference type="GO" id="GO:0004930">
    <property type="term" value="F:G protein-coupled receptor activity"/>
    <property type="evidence" value="ECO:0007669"/>
    <property type="project" value="UniProtKB-KW"/>
</dbReference>
<keyword evidence="8 9" id="KW-0807">Transducer</keyword>
<reference evidence="13" key="2">
    <citation type="submission" date="2016-03" db="EMBL/GenBank/DDBJ databases">
        <authorList>
            <person name="Ploux O."/>
        </authorList>
    </citation>
    <scope>NUCLEOTIDE SEQUENCE</scope>
</reference>
<keyword evidence="6 11" id="KW-0472">Membrane</keyword>
<sequence>MNKMGSASPTPYDFGLGAANNMENLQALTPTWNSTNNGTVLTSTEPVPSWVTALKAVPMTFIMVAAVFGNLLVIISVFRFERLRIIANSFIVSLAFADLVVAVLVMPFNAIQELAGQWMFGRIMCDIFNANDVLFSTASLVHLCCISMDRYIAIMDPYHYESRITKKAVALMLTLTWTVSSLISHIPIHLGWYTTKEQKEQLESNTHQCTFIVNKVYAMISSSISFWIPTFIMVFVYAKIYREARKQEKQIMKLTKIPNPSSEQLNNNKRNGGANLSNSRIQQDRKKLKREHKAAKTLGIIMGGFLCCWLPFFTWYVSSMMIGFETPDVVISTLFWVGYFNSALNPIIYAFFNRDFRNAFRRLLRCHRMPKCSLCLRESPESKALRYGSELTQTRPSKAELYDNSTSTPSPKTRRYYDTVTVTVTDMDNCTRLT</sequence>